<proteinExistence type="predicted"/>
<evidence type="ECO:0000313" key="2">
    <source>
        <dbReference type="Proteomes" id="UP001164539"/>
    </source>
</evidence>
<sequence>MIAGDDEKYGSGIWNELGPLFEPEKHSPQTLLCKNIAEAFKETRELDMNAIGRRRKSEEKANNSSKTLSRKTISQYFYMTITKAAKELNVGVTLLKKRCRELGIRRWPQRKLMSLQNLIRNVQELERGGDIPGSEGKLKEAIEILQRERELIEEIPDLEMEDKTKRLRQACFKANYKKRRLSEMMNNDHDHDQLQSSTATGSCYRGGNHGYGETKSM</sequence>
<evidence type="ECO:0000313" key="1">
    <source>
        <dbReference type="EMBL" id="KAJ4712955.1"/>
    </source>
</evidence>
<comment type="caution">
    <text evidence="1">The sequence shown here is derived from an EMBL/GenBank/DDBJ whole genome shotgun (WGS) entry which is preliminary data.</text>
</comment>
<name>A0ACC1XP02_MELAZ</name>
<protein>
    <submittedName>
        <fullName evidence="1">RWP-RK domain-containing protein</fullName>
    </submittedName>
</protein>
<keyword evidence="2" id="KW-1185">Reference proteome</keyword>
<dbReference type="EMBL" id="CM051401">
    <property type="protein sequence ID" value="KAJ4712955.1"/>
    <property type="molecule type" value="Genomic_DNA"/>
</dbReference>
<reference evidence="1 2" key="1">
    <citation type="journal article" date="2023" name="Science">
        <title>Complex scaffold remodeling in plant triterpene biosynthesis.</title>
        <authorList>
            <person name="De La Pena R."/>
            <person name="Hodgson H."/>
            <person name="Liu J.C."/>
            <person name="Stephenson M.J."/>
            <person name="Martin A.C."/>
            <person name="Owen C."/>
            <person name="Harkess A."/>
            <person name="Leebens-Mack J."/>
            <person name="Jimenez L.E."/>
            <person name="Osbourn A."/>
            <person name="Sattely E.S."/>
        </authorList>
    </citation>
    <scope>NUCLEOTIDE SEQUENCE [LARGE SCALE GENOMIC DNA]</scope>
    <source>
        <strain evidence="2">cv. JPN11</strain>
        <tissue evidence="1">Leaf</tissue>
    </source>
</reference>
<organism evidence="1 2">
    <name type="scientific">Melia azedarach</name>
    <name type="common">Chinaberry tree</name>
    <dbReference type="NCBI Taxonomy" id="155640"/>
    <lineage>
        <taxon>Eukaryota</taxon>
        <taxon>Viridiplantae</taxon>
        <taxon>Streptophyta</taxon>
        <taxon>Embryophyta</taxon>
        <taxon>Tracheophyta</taxon>
        <taxon>Spermatophyta</taxon>
        <taxon>Magnoliopsida</taxon>
        <taxon>eudicotyledons</taxon>
        <taxon>Gunneridae</taxon>
        <taxon>Pentapetalae</taxon>
        <taxon>rosids</taxon>
        <taxon>malvids</taxon>
        <taxon>Sapindales</taxon>
        <taxon>Meliaceae</taxon>
        <taxon>Melia</taxon>
    </lineage>
</organism>
<gene>
    <name evidence="1" type="ORF">OWV82_015116</name>
</gene>
<dbReference type="Proteomes" id="UP001164539">
    <property type="component" value="Chromosome 8"/>
</dbReference>
<accession>A0ACC1XP02</accession>